<dbReference type="PATRIC" id="fig|546265.8.peg.1756"/>
<dbReference type="RefSeq" id="WP_003707195.1">
    <property type="nucleotide sequence ID" value="NZ_KN046803.1"/>
</dbReference>
<dbReference type="InterPro" id="IPR000719">
    <property type="entry name" value="Prot_kinase_dom"/>
</dbReference>
<dbReference type="InterPro" id="IPR011009">
    <property type="entry name" value="Kinase-like_dom_sf"/>
</dbReference>
<evidence type="ECO:0000259" key="1">
    <source>
        <dbReference type="PROSITE" id="PS50011"/>
    </source>
</evidence>
<dbReference type="PANTHER" id="PTHR44167">
    <property type="entry name" value="OVARIAN-SPECIFIC SERINE/THREONINE-PROTEIN KINASE LOK-RELATED"/>
    <property type="match status" value="1"/>
</dbReference>
<organism evidence="2 3">
    <name type="scientific">Neisseria lactamica ATCC 23970</name>
    <dbReference type="NCBI Taxonomy" id="546265"/>
    <lineage>
        <taxon>Bacteria</taxon>
        <taxon>Pseudomonadati</taxon>
        <taxon>Pseudomonadota</taxon>
        <taxon>Betaproteobacteria</taxon>
        <taxon>Neisseriales</taxon>
        <taxon>Neisseriaceae</taxon>
        <taxon>Neisseria</taxon>
    </lineage>
</organism>
<proteinExistence type="predicted"/>
<dbReference type="EMBL" id="ACEQ02000002">
    <property type="protein sequence ID" value="EEZ76772.1"/>
    <property type="molecule type" value="Genomic_DNA"/>
</dbReference>
<evidence type="ECO:0000313" key="3">
    <source>
        <dbReference type="Proteomes" id="UP000003843"/>
    </source>
</evidence>
<reference evidence="2 3" key="1">
    <citation type="submission" date="2009-10" db="EMBL/GenBank/DDBJ databases">
        <authorList>
            <person name="Weinstock G."/>
            <person name="Sodergren E."/>
            <person name="Clifton S."/>
            <person name="Fulton L."/>
            <person name="Fulton B."/>
            <person name="Courtney L."/>
            <person name="Fronick C."/>
            <person name="Harrison M."/>
            <person name="Strong C."/>
            <person name="Farmer C."/>
            <person name="Delahaunty K."/>
            <person name="Markovic C."/>
            <person name="Hall O."/>
            <person name="Minx P."/>
            <person name="Tomlinson C."/>
            <person name="Mitreva M."/>
            <person name="Nelson J."/>
            <person name="Hou S."/>
            <person name="Wollam A."/>
            <person name="Pepin K.H."/>
            <person name="Johnson M."/>
            <person name="Bhonagiri V."/>
            <person name="Nash W.E."/>
            <person name="Warren W."/>
            <person name="Chinwalla A."/>
            <person name="Mardis E.R."/>
            <person name="Wilson R.K."/>
        </authorList>
    </citation>
    <scope>NUCLEOTIDE SEQUENCE [LARGE SCALE GENOMIC DNA]</scope>
    <source>
        <strain evidence="2 3">ATCC 23970</strain>
    </source>
</reference>
<dbReference type="PROSITE" id="PS50011">
    <property type="entry name" value="PROTEIN_KINASE_DOM"/>
    <property type="match status" value="1"/>
</dbReference>
<accession>D0W6S7</accession>
<dbReference type="Pfam" id="PF13672">
    <property type="entry name" value="PP2C_2"/>
    <property type="match status" value="1"/>
</dbReference>
<dbReference type="GO" id="GO:0005524">
    <property type="term" value="F:ATP binding"/>
    <property type="evidence" value="ECO:0007669"/>
    <property type="project" value="InterPro"/>
</dbReference>
<dbReference type="Gene3D" id="1.10.510.10">
    <property type="entry name" value="Transferase(Phosphotransferase) domain 1"/>
    <property type="match status" value="1"/>
</dbReference>
<dbReference type="GO" id="GO:0004672">
    <property type="term" value="F:protein kinase activity"/>
    <property type="evidence" value="ECO:0007669"/>
    <property type="project" value="InterPro"/>
</dbReference>
<name>D0W6S7_NEILA</name>
<dbReference type="SUPFAM" id="SSF56112">
    <property type="entry name" value="Protein kinase-like (PK-like)"/>
    <property type="match status" value="1"/>
</dbReference>
<feature type="domain" description="Protein kinase" evidence="1">
    <location>
        <begin position="12"/>
        <end position="299"/>
    </location>
</feature>
<dbReference type="Proteomes" id="UP000003843">
    <property type="component" value="Unassembled WGS sequence"/>
</dbReference>
<comment type="caution">
    <text evidence="2">The sequence shown here is derived from an EMBL/GenBank/DDBJ whole genome shotgun (WGS) entry which is preliminary data.</text>
</comment>
<protein>
    <recommendedName>
        <fullName evidence="1">Protein kinase domain-containing protein</fullName>
    </recommendedName>
</protein>
<dbReference type="AlphaFoldDB" id="D0W6S7"/>
<sequence length="523" mass="59976">MNQIYDETGIPKQLGELLGRGGEAEVYPLEDRPDILFKKYHDSVLQKRREILINKIDVMKRLGQESELGKSKNLSWPLIHVYDNQKNWIGYAMYRADGVTMFHLAHAMAYKKHFPDLDRIKIVAYLINLLKEVKKLHNHGIMLGDYNLQNILLDPRSDKVTLIDCDSYQIRYKDKFYACEVGTPDMTPKEHQNTPYKDLVRTLESEYFSIAIILFKALMLGRHPYDVVGGTDPVQNLCNGKFPYGKDGRGIPKGAWFNIWSHMPYKLKSHFIQTFTEGANNPQKRTDIDTWLRELNIYLQEMRKGWHALEIRPDRPKVSDYKGNKTIEGKQMIAPLLDVPETNDEACKKFALLTVKHAQGILKDLADEHRRPIKDFRCALLITLAGTVHTLWLKIGDGALVYETIKKIDGQRICELKTLGDVGKGEYANTTTFIDEYLTQNDVQMGTMPSEHITALFCMSDGAAEKLVSTDGKRVSTRLSDWAELLRQRKLARSKLSEAFYDKDFQNRHSGDDCSIAIISAEI</sequence>
<evidence type="ECO:0000313" key="2">
    <source>
        <dbReference type="EMBL" id="EEZ76772.1"/>
    </source>
</evidence>
<dbReference type="PANTHER" id="PTHR44167:SF24">
    <property type="entry name" value="SERINE_THREONINE-PROTEIN KINASE CHK2"/>
    <property type="match status" value="1"/>
</dbReference>
<gene>
    <name evidence="2" type="ORF">NEILACOT_03218</name>
</gene>
<dbReference type="InterPro" id="IPR001932">
    <property type="entry name" value="PPM-type_phosphatase-like_dom"/>
</dbReference>